<sequence length="83" mass="8787">MQLNSPQASNIHITAKNNVLVNGGGSFTEWSANGIKSGTKGTWTEHAAAHTSLGPLSRPVELPELPRKSISPEQIGQRVGLSK</sequence>
<organism evidence="3 4">
    <name type="scientific">Sapientia aquatica</name>
    <dbReference type="NCBI Taxonomy" id="1549640"/>
    <lineage>
        <taxon>Bacteria</taxon>
        <taxon>Pseudomonadati</taxon>
        <taxon>Pseudomonadota</taxon>
        <taxon>Betaproteobacteria</taxon>
        <taxon>Burkholderiales</taxon>
        <taxon>Oxalobacteraceae</taxon>
        <taxon>Sapientia</taxon>
    </lineage>
</organism>
<evidence type="ECO:0000256" key="1">
    <source>
        <dbReference type="SAM" id="MobiDB-lite"/>
    </source>
</evidence>
<dbReference type="OrthoDB" id="9176151at2"/>
<dbReference type="AlphaFoldDB" id="A0A4V3AU30"/>
<feature type="region of interest" description="Disordered" evidence="1">
    <location>
        <begin position="50"/>
        <end position="83"/>
    </location>
</feature>
<reference evidence="3 4" key="1">
    <citation type="submission" date="2019-03" db="EMBL/GenBank/DDBJ databases">
        <title>Sapientia aquatica gen. nov., sp. nov., isolated from a crater lake.</title>
        <authorList>
            <person name="Felfoldi T."/>
            <person name="Szabo A."/>
            <person name="Toth E."/>
            <person name="Schumann P."/>
            <person name="Keki Z."/>
            <person name="Marialigeti K."/>
            <person name="Mathe I."/>
        </authorList>
    </citation>
    <scope>NUCLEOTIDE SEQUENCE [LARGE SCALE GENOMIC DNA]</scope>
    <source>
        <strain evidence="3 4">SA-152</strain>
    </source>
</reference>
<evidence type="ECO:0000313" key="3">
    <source>
        <dbReference type="EMBL" id="TDK62807.1"/>
    </source>
</evidence>
<feature type="domain" description="DUF2345" evidence="2">
    <location>
        <begin position="9"/>
        <end position="55"/>
    </location>
</feature>
<protein>
    <submittedName>
        <fullName evidence="3">DUF2345 domain-containing protein</fullName>
    </submittedName>
</protein>
<gene>
    <name evidence="3" type="ORF">E2I14_15460</name>
</gene>
<dbReference type="InterPro" id="IPR018769">
    <property type="entry name" value="VgrG2_DUF2345"/>
</dbReference>
<proteinExistence type="predicted"/>
<evidence type="ECO:0000313" key="4">
    <source>
        <dbReference type="Proteomes" id="UP000294829"/>
    </source>
</evidence>
<dbReference type="Proteomes" id="UP000294829">
    <property type="component" value="Unassembled WGS sequence"/>
</dbReference>
<accession>A0A4V3AU30</accession>
<comment type="caution">
    <text evidence="3">The sequence shown here is derived from an EMBL/GenBank/DDBJ whole genome shotgun (WGS) entry which is preliminary data.</text>
</comment>
<dbReference type="Pfam" id="PF10106">
    <property type="entry name" value="DUF2345"/>
    <property type="match status" value="1"/>
</dbReference>
<name>A0A4V3AU30_9BURK</name>
<evidence type="ECO:0000259" key="2">
    <source>
        <dbReference type="Pfam" id="PF10106"/>
    </source>
</evidence>
<keyword evidence="4" id="KW-1185">Reference proteome</keyword>
<dbReference type="EMBL" id="SMYL01000010">
    <property type="protein sequence ID" value="TDK62807.1"/>
    <property type="molecule type" value="Genomic_DNA"/>
</dbReference>